<evidence type="ECO:0000313" key="3">
    <source>
        <dbReference type="EMBL" id="AFM22961.1"/>
    </source>
</evidence>
<protein>
    <submittedName>
        <fullName evidence="3">Uncharacterized protein</fullName>
    </submittedName>
</protein>
<proteinExistence type="predicted"/>
<dbReference type="HOGENOM" id="CLU_1123151_0_0_7"/>
<accession>I4C070</accession>
<dbReference type="Proteomes" id="UP000006055">
    <property type="component" value="Chromosome"/>
</dbReference>
<feature type="transmembrane region" description="Helical" evidence="2">
    <location>
        <begin position="6"/>
        <end position="27"/>
    </location>
</feature>
<evidence type="ECO:0000256" key="1">
    <source>
        <dbReference type="SAM" id="MobiDB-lite"/>
    </source>
</evidence>
<keyword evidence="4" id="KW-1185">Reference proteome</keyword>
<keyword evidence="2" id="KW-0472">Membrane</keyword>
<dbReference type="EMBL" id="CP003360">
    <property type="protein sequence ID" value="AFM22961.1"/>
    <property type="molecule type" value="Genomic_DNA"/>
</dbReference>
<keyword evidence="2" id="KW-1133">Transmembrane helix</keyword>
<keyword evidence="2" id="KW-0812">Transmembrane</keyword>
<reference evidence="4" key="1">
    <citation type="submission" date="2012-06" db="EMBL/GenBank/DDBJ databases">
        <title>Complete sequence of chromosome of Desulfomonile tiedjei DSM 6799.</title>
        <authorList>
            <person name="Lucas S."/>
            <person name="Copeland A."/>
            <person name="Lapidus A."/>
            <person name="Glavina del Rio T."/>
            <person name="Dalin E."/>
            <person name="Tice H."/>
            <person name="Bruce D."/>
            <person name="Goodwin L."/>
            <person name="Pitluck S."/>
            <person name="Peters L."/>
            <person name="Ovchinnikova G."/>
            <person name="Zeytun A."/>
            <person name="Lu M."/>
            <person name="Kyrpides N."/>
            <person name="Mavromatis K."/>
            <person name="Ivanova N."/>
            <person name="Brettin T."/>
            <person name="Detter J.C."/>
            <person name="Han C."/>
            <person name="Larimer F."/>
            <person name="Land M."/>
            <person name="Hauser L."/>
            <person name="Markowitz V."/>
            <person name="Cheng J.-F."/>
            <person name="Hugenholtz P."/>
            <person name="Woyke T."/>
            <person name="Wu D."/>
            <person name="Spring S."/>
            <person name="Schroeder M."/>
            <person name="Brambilla E."/>
            <person name="Klenk H.-P."/>
            <person name="Eisen J.A."/>
        </authorList>
    </citation>
    <scope>NUCLEOTIDE SEQUENCE [LARGE SCALE GENOMIC DNA]</scope>
    <source>
        <strain evidence="4">ATCC 49306 / DSM 6799 / DCB-1</strain>
    </source>
</reference>
<gene>
    <name evidence="3" type="ordered locus">Desti_0215</name>
</gene>
<name>I4C070_DESTA</name>
<feature type="region of interest" description="Disordered" evidence="1">
    <location>
        <begin position="220"/>
        <end position="247"/>
    </location>
</feature>
<feature type="compositionally biased region" description="Low complexity" evidence="1">
    <location>
        <begin position="220"/>
        <end position="229"/>
    </location>
</feature>
<sequence length="247" mass="28056">MIMKLFLGRGVCRYACIGLVVLILHVFNENSRAQTGFDVCKDAFAISNAPGYCFAMASFSRWYYLNRNGGPCLRQIMDKKTQQILAKELQGFYSKNLVGVQADYCNRYQGHQNASTRRFLGNLVSGNPSIVLLMNKGPRGVVLHAVLAYEWVSEKNLIKIYDPNYLNRERYIDLGKSTYTSLDITYHAICFPDVLNDHPELTKKITALYTQHVESRLARNPAAWRKAAATPSDDPSKRERYSRGPTK</sequence>
<dbReference type="AlphaFoldDB" id="I4C070"/>
<dbReference type="KEGG" id="dti:Desti_0215"/>
<evidence type="ECO:0000313" key="4">
    <source>
        <dbReference type="Proteomes" id="UP000006055"/>
    </source>
</evidence>
<evidence type="ECO:0000256" key="2">
    <source>
        <dbReference type="SAM" id="Phobius"/>
    </source>
</evidence>
<feature type="compositionally biased region" description="Basic and acidic residues" evidence="1">
    <location>
        <begin position="234"/>
        <end position="247"/>
    </location>
</feature>
<organism evidence="3 4">
    <name type="scientific">Desulfomonile tiedjei (strain ATCC 49306 / DSM 6799 / DCB-1)</name>
    <dbReference type="NCBI Taxonomy" id="706587"/>
    <lineage>
        <taxon>Bacteria</taxon>
        <taxon>Pseudomonadati</taxon>
        <taxon>Thermodesulfobacteriota</taxon>
        <taxon>Desulfomonilia</taxon>
        <taxon>Desulfomonilales</taxon>
        <taxon>Desulfomonilaceae</taxon>
        <taxon>Desulfomonile</taxon>
    </lineage>
</organism>